<accession>A0AAC9LJ12</accession>
<dbReference type="Proteomes" id="UP000187506">
    <property type="component" value="Chromosome"/>
</dbReference>
<reference evidence="1 2" key="1">
    <citation type="submission" date="2017-01" db="EMBL/GenBank/DDBJ databases">
        <title>Complete genome of Lacinutrix venerupis DOK2-8 isolated from seawater in Dokdo.</title>
        <authorList>
            <person name="Chi W.-J."/>
            <person name="Kim J.H."/>
        </authorList>
    </citation>
    <scope>NUCLEOTIDE SEQUENCE [LARGE SCALE GENOMIC DNA]</scope>
    <source>
        <strain evidence="1 2">DOK2-8</strain>
    </source>
</reference>
<gene>
    <name evidence="1" type="ORF">BWR22_04230</name>
</gene>
<keyword evidence="2" id="KW-1185">Reference proteome</keyword>
<dbReference type="RefSeq" id="WP_076732184.1">
    <property type="nucleotide sequence ID" value="NZ_CP019352.1"/>
</dbReference>
<dbReference type="EMBL" id="CP019352">
    <property type="protein sequence ID" value="APX99555.1"/>
    <property type="molecule type" value="Genomic_DNA"/>
</dbReference>
<sequence>MNKKVTFLAFIVFSFYTIKSISQVGIGTVTPDTSSILDITSTTQGLLTPRMTSTERLSIATPAEGLLVYDTTEGFFYYWDSTTWVRMLGDTATPQPIRDNYKIIKNITDLADELTAGGGSTYLLNTDYLYEINGTITFDYTIDLNGANLVGRDTGEDILVNNSGGPLFSGINGGRIKDLLIDGGGNDVFNITSDASQSIIGYSVIVTNASSLGTLSNFAVAFFEVFQVVNTNNGFNLSNINSLFINKVFWTESNTGTFLSLSGTFQNLQIANGRAAIDSGEYGINVSLDPTIGTSASLTGINFTGDGDRVVPYTSGAYTGYNFTNSWDVDCQGIPQETDNNSIGDYNLSFNTGTGANTFYTGSGIPVKIAGTTTTNNLFRFRAVGNNRLVYEGKRTRYFTVTASISFRGVANNDVLLFYVAKGNNGDVVASPLLETATAREIGGNFDIGAVAVVGTVQLAPGDFVEMWTERDSGSGTSVFIASLNMVIR</sequence>
<organism evidence="1 2">
    <name type="scientific">Lacinutrix venerupis</name>
    <dbReference type="NCBI Taxonomy" id="1486034"/>
    <lineage>
        <taxon>Bacteria</taxon>
        <taxon>Pseudomonadati</taxon>
        <taxon>Bacteroidota</taxon>
        <taxon>Flavobacteriia</taxon>
        <taxon>Flavobacteriales</taxon>
        <taxon>Flavobacteriaceae</taxon>
        <taxon>Lacinutrix</taxon>
    </lineage>
</organism>
<name>A0AAC9LJ12_9FLAO</name>
<evidence type="ECO:0000313" key="2">
    <source>
        <dbReference type="Proteomes" id="UP000187506"/>
    </source>
</evidence>
<dbReference type="KEGG" id="lvn:BWR22_04230"/>
<protein>
    <submittedName>
        <fullName evidence="1">Uncharacterized protein</fullName>
    </submittedName>
</protein>
<evidence type="ECO:0000313" key="1">
    <source>
        <dbReference type="EMBL" id="APX99555.1"/>
    </source>
</evidence>
<proteinExistence type="predicted"/>
<dbReference type="AlphaFoldDB" id="A0AAC9LJ12"/>